<evidence type="ECO:0000256" key="9">
    <source>
        <dbReference type="ARBA" id="ARBA00029477"/>
    </source>
</evidence>
<dbReference type="GO" id="GO:0000329">
    <property type="term" value="C:fungal-type vacuole membrane"/>
    <property type="evidence" value="ECO:0007669"/>
    <property type="project" value="TreeGrafter"/>
</dbReference>
<dbReference type="GO" id="GO:0033180">
    <property type="term" value="C:proton-transporting V-type ATPase, V1 domain"/>
    <property type="evidence" value="ECO:0007669"/>
    <property type="project" value="InterPro"/>
</dbReference>
<organism evidence="13 14">
    <name type="scientific">Candida orthopsilosis (strain 90-125)</name>
    <name type="common">Yeast</name>
    <dbReference type="NCBI Taxonomy" id="1136231"/>
    <lineage>
        <taxon>Eukaryota</taxon>
        <taxon>Fungi</taxon>
        <taxon>Dikarya</taxon>
        <taxon>Ascomycota</taxon>
        <taxon>Saccharomycotina</taxon>
        <taxon>Pichiomycetes</taxon>
        <taxon>Debaryomycetaceae</taxon>
        <taxon>Candida/Lodderomyces clade</taxon>
        <taxon>Candida</taxon>
    </lineage>
</organism>
<protein>
    <recommendedName>
        <fullName evidence="2">V-type proton ATPase subunit F</fullName>
    </recommendedName>
    <alternativeName>
        <fullName evidence="12">V-type proton ATPase subunit f</fullName>
    </alternativeName>
    <alternativeName>
        <fullName evidence="10">Vacuolar proton pump subunit F</fullName>
    </alternativeName>
</protein>
<gene>
    <name evidence="13" type="ORF">CORT_0A10350</name>
</gene>
<evidence type="ECO:0000256" key="12">
    <source>
        <dbReference type="ARBA" id="ARBA00071100"/>
    </source>
</evidence>
<dbReference type="Gene3D" id="3.40.50.10580">
    <property type="entry name" value="ATPase, V1 complex, subunit F"/>
    <property type="match status" value="1"/>
</dbReference>
<dbReference type="OrthoDB" id="10261947at2759"/>
<comment type="similarity">
    <text evidence="1">Belongs to the V-ATPase F subunit family.</text>
</comment>
<evidence type="ECO:0000256" key="11">
    <source>
        <dbReference type="ARBA" id="ARBA00046254"/>
    </source>
</evidence>
<dbReference type="InterPro" id="IPR008218">
    <property type="entry name" value="ATPase_V1-cplx_f_g_su"/>
</dbReference>
<dbReference type="KEGG" id="cot:CORT_0A10350"/>
<reference evidence="13 14" key="1">
    <citation type="journal article" date="2012" name="PLoS ONE">
        <title>Sequence and analysis of the genome of the pathogenic yeast Candida orthopsilosis.</title>
        <authorList>
            <person name="Riccombeni A."/>
            <person name="Vidanes G."/>
            <person name="Proux-Wera E."/>
            <person name="Wolfe K.H."/>
            <person name="Butler G."/>
        </authorList>
    </citation>
    <scope>NUCLEOTIDE SEQUENCE [LARGE SCALE GENOMIC DNA]</scope>
    <source>
        <strain evidence="13 14">Co 90-125</strain>
    </source>
</reference>
<dbReference type="GO" id="GO:0046961">
    <property type="term" value="F:proton-transporting ATPase activity, rotational mechanism"/>
    <property type="evidence" value="ECO:0007669"/>
    <property type="project" value="InterPro"/>
</dbReference>
<name>H8WXB5_CANO9</name>
<evidence type="ECO:0000256" key="7">
    <source>
        <dbReference type="ARBA" id="ARBA00023136"/>
    </source>
</evidence>
<evidence type="ECO:0000256" key="5">
    <source>
        <dbReference type="ARBA" id="ARBA00022781"/>
    </source>
</evidence>
<dbReference type="EMBL" id="HE681719">
    <property type="protein sequence ID" value="CCG21420.1"/>
    <property type="molecule type" value="Genomic_DNA"/>
</dbReference>
<proteinExistence type="inferred from homology"/>
<keyword evidence="7" id="KW-0472">Membrane</keyword>
<evidence type="ECO:0000313" key="13">
    <source>
        <dbReference type="EMBL" id="CCG21420.1"/>
    </source>
</evidence>
<dbReference type="AlphaFoldDB" id="H8WXB5"/>
<keyword evidence="5" id="KW-0375">Hydrogen ion transport</keyword>
<comment type="subunit">
    <text evidence="9">V-ATPase is a heteromultimeric enzyme composed of a peripheral catalytic V1 complex (components A to H) attached to an integral membrane V0 proton pore complex (components: a, c, c', c'', d, e, f and VOA1).</text>
</comment>
<keyword evidence="3" id="KW-0813">Transport</keyword>
<evidence type="ECO:0000256" key="1">
    <source>
        <dbReference type="ARBA" id="ARBA00010148"/>
    </source>
</evidence>
<dbReference type="PANTHER" id="PTHR13861">
    <property type="entry name" value="VACUOLAR ATP SYNTHASE SUBUNIT F"/>
    <property type="match status" value="1"/>
</dbReference>
<evidence type="ECO:0000256" key="6">
    <source>
        <dbReference type="ARBA" id="ARBA00023065"/>
    </source>
</evidence>
<dbReference type="InterPro" id="IPR036906">
    <property type="entry name" value="ATPase_V1_fsu_sf"/>
</dbReference>
<evidence type="ECO:0000256" key="3">
    <source>
        <dbReference type="ARBA" id="ARBA00022448"/>
    </source>
</evidence>
<dbReference type="Proteomes" id="UP000005018">
    <property type="component" value="Chromosome 1"/>
</dbReference>
<dbReference type="RefSeq" id="XP_003866859.1">
    <property type="nucleotide sequence ID" value="XM_003866811.1"/>
</dbReference>
<dbReference type="GeneID" id="14537532"/>
<dbReference type="HOGENOM" id="CLU_135754_0_0_1"/>
<evidence type="ECO:0000256" key="4">
    <source>
        <dbReference type="ARBA" id="ARBA00022554"/>
    </source>
</evidence>
<evidence type="ECO:0000313" key="14">
    <source>
        <dbReference type="Proteomes" id="UP000005018"/>
    </source>
</evidence>
<accession>H8WXB5</accession>
<comment type="function">
    <text evidence="11">Subunit of the V1 complex of vacuolar(H+)-ATPase (V-ATPase), a multisubunit enzyme composed of a peripheral complex (V1) that hydrolyzes ATP and a membrane integral complex (V0) that translocates protons. V-ATPase is responsible for acidifying and maintaining the pH of intracellular compartments.</text>
</comment>
<evidence type="ECO:0000256" key="2">
    <source>
        <dbReference type="ARBA" id="ARBA00013430"/>
    </source>
</evidence>
<sequence>MRNFISVYRFWPKNISHRSEFNNRHNQFNSFTYYQANTSKMSSGSEAMTKRKLIATIADEDTVTGLLLAGIGQVSNEPGKETNFLTVIPGKTSVEDIDEAFETFTKERDDIAILLINQHLADLIRYKVDSYTNAFPAILEIPSKDHPYDPEKDSILKRVRRLFGE</sequence>
<dbReference type="FunFam" id="3.40.50.10580:FF:000002">
    <property type="entry name" value="V-type proton ATPase subunit F"/>
    <property type="match status" value="1"/>
</dbReference>
<dbReference type="eggNOG" id="KOG3432">
    <property type="taxonomic scope" value="Eukaryota"/>
</dbReference>
<comment type="subcellular location">
    <subcellularLocation>
        <location evidence="8">Vacuole membrane</location>
        <topology evidence="8">Peripheral membrane protein</topology>
        <orientation evidence="8">Cytoplasmic side</orientation>
    </subcellularLocation>
</comment>
<keyword evidence="14" id="KW-1185">Reference proteome</keyword>
<dbReference type="NCBIfam" id="TIGR01101">
    <property type="entry name" value="V_ATP_synt_F"/>
    <property type="match status" value="1"/>
</dbReference>
<dbReference type="SUPFAM" id="SSF159468">
    <property type="entry name" value="AtpF-like"/>
    <property type="match status" value="1"/>
</dbReference>
<dbReference type="Pfam" id="PF01990">
    <property type="entry name" value="ATP-synt_F"/>
    <property type="match status" value="1"/>
</dbReference>
<evidence type="ECO:0000256" key="10">
    <source>
        <dbReference type="ARBA" id="ARBA00030311"/>
    </source>
</evidence>
<evidence type="ECO:0000256" key="8">
    <source>
        <dbReference type="ARBA" id="ARBA00029427"/>
    </source>
</evidence>
<dbReference type="PANTHER" id="PTHR13861:SF2">
    <property type="entry name" value="V-TYPE PROTON ATPASE SUBUNIT F"/>
    <property type="match status" value="1"/>
</dbReference>
<keyword evidence="6" id="KW-0406">Ion transport</keyword>
<keyword evidence="4" id="KW-0926">Vacuole</keyword>
<dbReference type="InterPro" id="IPR005772">
    <property type="entry name" value="ATPase_V1-cplx_fsu_euk"/>
</dbReference>